<name>A0A7G7G7E4_9BACT</name>
<evidence type="ECO:0000259" key="2">
    <source>
        <dbReference type="Pfam" id="PF10547"/>
    </source>
</evidence>
<dbReference type="Pfam" id="PF10547">
    <property type="entry name" value="P22_AR_N"/>
    <property type="match status" value="1"/>
</dbReference>
<proteinExistence type="predicted"/>
<reference evidence="3 4" key="1">
    <citation type="journal article" date="2018" name="Int. J. Syst. Evol. Microbiol.">
        <title>Adhaeribacter swui sp. nov., isolated from wet mud.</title>
        <authorList>
            <person name="Kim D.U."/>
            <person name="Kim K.W."/>
            <person name="Kang M.S."/>
            <person name="Kim J.Y."/>
            <person name="Jang J.H."/>
            <person name="Kim M.K."/>
        </authorList>
    </citation>
    <scope>NUCLEOTIDE SEQUENCE [LARGE SCALE GENOMIC DNA]</scope>
    <source>
        <strain evidence="3 4">KCTC 52873</strain>
    </source>
</reference>
<accession>A0A7G7G7E4</accession>
<dbReference type="AlphaFoldDB" id="A0A7G7G7E4"/>
<gene>
    <name evidence="3" type="ORF">HUW51_10175</name>
</gene>
<dbReference type="InterPro" id="IPR018875">
    <property type="entry name" value="Antirepressor_Ant_N"/>
</dbReference>
<feature type="coiled-coil region" evidence="1">
    <location>
        <begin position="136"/>
        <end position="163"/>
    </location>
</feature>
<organism evidence="3 4">
    <name type="scientific">Adhaeribacter swui</name>
    <dbReference type="NCBI Taxonomy" id="2086471"/>
    <lineage>
        <taxon>Bacteria</taxon>
        <taxon>Pseudomonadati</taxon>
        <taxon>Bacteroidota</taxon>
        <taxon>Cytophagia</taxon>
        <taxon>Cytophagales</taxon>
        <taxon>Hymenobacteraceae</taxon>
        <taxon>Adhaeribacter</taxon>
    </lineage>
</organism>
<keyword evidence="1" id="KW-0175">Coiled coil</keyword>
<protein>
    <recommendedName>
        <fullName evidence="2">Antirepressor protein ant N-terminal domain-containing protein</fullName>
    </recommendedName>
</protein>
<sequence>MNEQEQLEKLEFEGNTIGIIPLDNQKLIPVKVICEILDLDHVWQTKNLQESLLFSGILKTTKAVAADGSKRDMLCIPALEVEHWIHSVSDTNRTPEQLQKKTAFLLWFRQQRHFFYQTMGDIVQKNKQELVLKQLISKSRKNVALEKNKLKKYEEALAQVHEAKYGNIQVEDQGEYDFEQAAINQIPESEADMLRLLLNNRSYISKSKKIPSRSLEVHVREKQNQEIERRMHT</sequence>
<dbReference type="EMBL" id="CP055156">
    <property type="protein sequence ID" value="QNF33078.1"/>
    <property type="molecule type" value="Genomic_DNA"/>
</dbReference>
<dbReference type="RefSeq" id="WP_185273929.1">
    <property type="nucleotide sequence ID" value="NZ_CP055156.1"/>
</dbReference>
<feature type="domain" description="Antirepressor protein ant N-terminal" evidence="2">
    <location>
        <begin position="9"/>
        <end position="101"/>
    </location>
</feature>
<evidence type="ECO:0000313" key="4">
    <source>
        <dbReference type="Proteomes" id="UP000515237"/>
    </source>
</evidence>
<dbReference type="KEGG" id="aswu:HUW51_10175"/>
<evidence type="ECO:0000256" key="1">
    <source>
        <dbReference type="SAM" id="Coils"/>
    </source>
</evidence>
<evidence type="ECO:0000313" key="3">
    <source>
        <dbReference type="EMBL" id="QNF33078.1"/>
    </source>
</evidence>
<dbReference type="Proteomes" id="UP000515237">
    <property type="component" value="Chromosome"/>
</dbReference>
<keyword evidence="4" id="KW-1185">Reference proteome</keyword>